<evidence type="ECO:0000256" key="6">
    <source>
        <dbReference type="SAM" id="Phobius"/>
    </source>
</evidence>
<dbReference type="VEuPathDB" id="FungiDB:FOC1_h10016863"/>
<dbReference type="GO" id="GO:0016020">
    <property type="term" value="C:membrane"/>
    <property type="evidence" value="ECO:0007669"/>
    <property type="project" value="UniProtKB-SubCell"/>
</dbReference>
<feature type="transmembrane region" description="Helical" evidence="6">
    <location>
        <begin position="69"/>
        <end position="87"/>
    </location>
</feature>
<keyword evidence="4 6" id="KW-1133">Transmembrane helix</keyword>
<protein>
    <submittedName>
        <fullName evidence="7">ADIPOR-like receptor spbc12c2.09c</fullName>
    </submittedName>
</protein>
<feature type="non-terminal residue" evidence="7">
    <location>
        <position position="88"/>
    </location>
</feature>
<dbReference type="EMBL" id="KB730167">
    <property type="protein sequence ID" value="ENH70988.1"/>
    <property type="molecule type" value="Genomic_DNA"/>
</dbReference>
<evidence type="ECO:0000256" key="5">
    <source>
        <dbReference type="ARBA" id="ARBA00023136"/>
    </source>
</evidence>
<evidence type="ECO:0000256" key="4">
    <source>
        <dbReference type="ARBA" id="ARBA00022989"/>
    </source>
</evidence>
<dbReference type="HOGENOM" id="CLU_2474930_0_0_1"/>
<dbReference type="STRING" id="1229664.N4U533"/>
<name>N4U533_FUSC1</name>
<dbReference type="Pfam" id="PF03006">
    <property type="entry name" value="HlyIII"/>
    <property type="match status" value="1"/>
</dbReference>
<evidence type="ECO:0000256" key="2">
    <source>
        <dbReference type="ARBA" id="ARBA00007018"/>
    </source>
</evidence>
<organism evidence="7 8">
    <name type="scientific">Fusarium oxysporum f. sp. cubense (strain race 1)</name>
    <name type="common">Panama disease fungus</name>
    <dbReference type="NCBI Taxonomy" id="1229664"/>
    <lineage>
        <taxon>Eukaryota</taxon>
        <taxon>Fungi</taxon>
        <taxon>Dikarya</taxon>
        <taxon>Ascomycota</taxon>
        <taxon>Pezizomycotina</taxon>
        <taxon>Sordariomycetes</taxon>
        <taxon>Hypocreomycetidae</taxon>
        <taxon>Hypocreales</taxon>
        <taxon>Nectriaceae</taxon>
        <taxon>Fusarium</taxon>
        <taxon>Fusarium oxysporum species complex</taxon>
    </lineage>
</organism>
<dbReference type="PANTHER" id="PTHR20855:SF52">
    <property type="entry name" value="ADIPONECTIN RECEPTOR PROTEIN"/>
    <property type="match status" value="1"/>
</dbReference>
<comment type="similarity">
    <text evidence="2">Belongs to the ADIPOR family.</text>
</comment>
<keyword evidence="3 6" id="KW-0812">Transmembrane</keyword>
<dbReference type="GO" id="GO:0038023">
    <property type="term" value="F:signaling receptor activity"/>
    <property type="evidence" value="ECO:0007669"/>
    <property type="project" value="TreeGrafter"/>
</dbReference>
<evidence type="ECO:0000256" key="3">
    <source>
        <dbReference type="ARBA" id="ARBA00022692"/>
    </source>
</evidence>
<dbReference type="InterPro" id="IPR004254">
    <property type="entry name" value="AdipoR/HlyIII-related"/>
</dbReference>
<dbReference type="PANTHER" id="PTHR20855">
    <property type="entry name" value="ADIPOR/PROGESTIN RECEPTOR-RELATED"/>
    <property type="match status" value="1"/>
</dbReference>
<feature type="non-terminal residue" evidence="7">
    <location>
        <position position="1"/>
    </location>
</feature>
<proteinExistence type="inferred from homology"/>
<reference evidence="8" key="2">
    <citation type="journal article" date="2014" name="PLoS ONE">
        <title>Genome and Transcriptome Analysis of the Fungal Pathogen Fusarium oxysporum f. sp. cubense Causing Banana Vascular Wilt Disease.</title>
        <authorList>
            <person name="Guo L."/>
            <person name="Han L."/>
            <person name="Yang L."/>
            <person name="Zeng H."/>
            <person name="Fan D."/>
            <person name="Zhu Y."/>
            <person name="Feng Y."/>
            <person name="Wang G."/>
            <person name="Peng C."/>
            <person name="Jiang X."/>
            <person name="Zhou D."/>
            <person name="Ni P."/>
            <person name="Liang C."/>
            <person name="Liu L."/>
            <person name="Wang J."/>
            <person name="Mao C."/>
            <person name="Fang X."/>
            <person name="Peng M."/>
            <person name="Huang J."/>
        </authorList>
    </citation>
    <scope>NUCLEOTIDE SEQUENCE [LARGE SCALE GENOMIC DNA]</scope>
    <source>
        <strain evidence="8">race 1</strain>
    </source>
</reference>
<evidence type="ECO:0000313" key="7">
    <source>
        <dbReference type="EMBL" id="ENH70988.1"/>
    </source>
</evidence>
<keyword evidence="7" id="KW-0675">Receptor</keyword>
<evidence type="ECO:0000313" key="8">
    <source>
        <dbReference type="Proteomes" id="UP000016928"/>
    </source>
</evidence>
<dbReference type="Proteomes" id="UP000016928">
    <property type="component" value="Unassembled WGS sequence"/>
</dbReference>
<keyword evidence="5 6" id="KW-0472">Membrane</keyword>
<dbReference type="OrthoDB" id="5103417at2759"/>
<reference evidence="8" key="1">
    <citation type="submission" date="2012-09" db="EMBL/GenBank/DDBJ databases">
        <title>Genome sequencing and comparative transcriptomics of race 1 and race 4 of banana pathogen: Fusarium oxysporum f. sp. cubense.</title>
        <authorList>
            <person name="Fang X."/>
            <person name="Huang J."/>
        </authorList>
    </citation>
    <scope>NUCLEOTIDE SEQUENCE [LARGE SCALE GENOMIC DNA]</scope>
    <source>
        <strain evidence="8">race 1</strain>
    </source>
</reference>
<comment type="subcellular location">
    <subcellularLocation>
        <location evidence="1">Membrane</location>
        <topology evidence="1">Multi-pass membrane protein</topology>
    </subcellularLocation>
</comment>
<gene>
    <name evidence="7" type="ORF">FOC1_h10016863</name>
</gene>
<dbReference type="AlphaFoldDB" id="N4U533"/>
<accession>N4U533</accession>
<evidence type="ECO:0000256" key="1">
    <source>
        <dbReference type="ARBA" id="ARBA00004141"/>
    </source>
</evidence>
<feature type="transmembrane region" description="Helical" evidence="6">
    <location>
        <begin position="39"/>
        <end position="57"/>
    </location>
</feature>
<sequence>KSENEFIQTGYRAPPNSIKRSVQSIWAIRNETVNVWSHILGYDLFLVFPVYVFNTKIPPRYKVATRENIAVCTIYFTGVTICFFLFAT</sequence>